<evidence type="ECO:0000256" key="7">
    <source>
        <dbReference type="ARBA" id="ARBA00023277"/>
    </source>
</evidence>
<evidence type="ECO:0000313" key="13">
    <source>
        <dbReference type="Proteomes" id="UP000799444"/>
    </source>
</evidence>
<protein>
    <recommendedName>
        <fullName evidence="4 10">beta-glucosidase</fullName>
        <ecNumber evidence="4 10">3.2.1.21</ecNumber>
    </recommendedName>
</protein>
<dbReference type="InterPro" id="IPR036881">
    <property type="entry name" value="Glyco_hydro_3_C_sf"/>
</dbReference>
<keyword evidence="6" id="KW-0325">Glycoprotein</keyword>
<dbReference type="EC" id="3.2.1.21" evidence="4 10"/>
<evidence type="ECO:0000256" key="9">
    <source>
        <dbReference type="ARBA" id="ARBA00023326"/>
    </source>
</evidence>
<evidence type="ECO:0000256" key="10">
    <source>
        <dbReference type="RuleBase" id="RU361161"/>
    </source>
</evidence>
<evidence type="ECO:0000256" key="2">
    <source>
        <dbReference type="ARBA" id="ARBA00004987"/>
    </source>
</evidence>
<gene>
    <name evidence="12" type="ORF">EJ04DRAFT_600794</name>
</gene>
<keyword evidence="9 10" id="KW-0624">Polysaccharide degradation</keyword>
<evidence type="ECO:0000259" key="11">
    <source>
        <dbReference type="PROSITE" id="PS51820"/>
    </source>
</evidence>
<name>A0A9P4R9E0_9PLEO</name>
<evidence type="ECO:0000256" key="6">
    <source>
        <dbReference type="ARBA" id="ARBA00023180"/>
    </source>
</evidence>
<dbReference type="Pfam" id="PF00933">
    <property type="entry name" value="Glyco_hydro_3"/>
    <property type="match status" value="1"/>
</dbReference>
<dbReference type="InterPro" id="IPR001764">
    <property type="entry name" value="Glyco_hydro_3_N"/>
</dbReference>
<dbReference type="PROSITE" id="PS00775">
    <property type="entry name" value="GLYCOSYL_HYDROL_F3"/>
    <property type="match status" value="1"/>
</dbReference>
<evidence type="ECO:0000256" key="8">
    <source>
        <dbReference type="ARBA" id="ARBA00023295"/>
    </source>
</evidence>
<sequence length="840" mass="91523">MGYTTSADVDKILKSLSLEEKISLLAGKDFWETVAIPSKGVPPIKTTDGPNGARGAFFSGGTSAACFPAAVCSAATWNPALSRQVGNALAEEALTKGARVLLGPTACNHRHPLGGRNFESFSEDPVLSGTLAAQVVRGLQERGVAATVKHFVANEQETDRLTVNEIISERALREVYMKPFEMIVKEANPWAIMTSYNKINGIHADSNPFLLERVLRGEWNWKGLVMSDWGGTNSVAESLKAGLDLEMPGPARLRTIDAVTKAVKEALVSRTMIDCRVRNLFELMKKIGAFENPDNPPERSVDDPAHQQLIREVAGQGIVLLKNENNILPMTKENVKGKKIALLGLAKDALIHGGGSASLQPHHKISPWHGLCSAYGDTADFQYAKGAHTYRQLPPLVDHCVDSIGGNGWTFEIFDKGKQIPSSKRHGFRSASFNPLSPEVSVRQKSICLSSTYAPAATGSHYLSLSGIGPTKVFINDDLVFEQTEDSPDAIAFFFGGGDVEEELTFPFTKGQLYRIRIESSPPTGNHEPDSILAGLPGCRLGFMEAEEHDQDLLASAVDTARRCDFAIVFTGHTHVWETEGQDQASFNLPRDGSQDRLVDAVASANPNTIVVNSTGVAVALPWLFKVQAMVQAWFPGQEAGHAIADVLSGSVNPSGRLPISWPKRIEDAPAYGNFPGVKEDGQRTVRYDEGVFVGYRHYDRISPETVHFPFGFGLSYTAFMMKYASVTRDSESRFNAKITVTNVGPRTGATVVQLYVGRTLKSPNHPIKTLAAFQKVFMESGASEVVEISVSLKDFAYFDEASGSWKVDRGEYDFSFAQDAVRVESVVTLHVEGSRTLKL</sequence>
<dbReference type="InterPro" id="IPR019800">
    <property type="entry name" value="Glyco_hydro_3_AS"/>
</dbReference>
<dbReference type="Gene3D" id="3.20.20.300">
    <property type="entry name" value="Glycoside hydrolase, family 3, N-terminal domain"/>
    <property type="match status" value="1"/>
</dbReference>
<keyword evidence="13" id="KW-1185">Reference proteome</keyword>
<evidence type="ECO:0000256" key="4">
    <source>
        <dbReference type="ARBA" id="ARBA00012744"/>
    </source>
</evidence>
<dbReference type="Gene3D" id="2.60.120.260">
    <property type="entry name" value="Galactose-binding domain-like"/>
    <property type="match status" value="1"/>
</dbReference>
<dbReference type="AlphaFoldDB" id="A0A9P4R9E0"/>
<dbReference type="OrthoDB" id="47059at2759"/>
<dbReference type="Pfam" id="PF01915">
    <property type="entry name" value="Glyco_hydro_3_C"/>
    <property type="match status" value="1"/>
</dbReference>
<dbReference type="PROSITE" id="PS51820">
    <property type="entry name" value="PA14"/>
    <property type="match status" value="1"/>
</dbReference>
<keyword evidence="5 10" id="KW-0378">Hydrolase</keyword>
<dbReference type="Pfam" id="PF14310">
    <property type="entry name" value="Fn3-like"/>
    <property type="match status" value="1"/>
</dbReference>
<dbReference type="InterPro" id="IPR050288">
    <property type="entry name" value="Cellulose_deg_GH3"/>
</dbReference>
<evidence type="ECO:0000256" key="3">
    <source>
        <dbReference type="ARBA" id="ARBA00005336"/>
    </source>
</evidence>
<dbReference type="EMBL" id="ML996100">
    <property type="protein sequence ID" value="KAF2740495.1"/>
    <property type="molecule type" value="Genomic_DNA"/>
</dbReference>
<keyword evidence="8 10" id="KW-0326">Glycosidase</keyword>
<evidence type="ECO:0000256" key="5">
    <source>
        <dbReference type="ARBA" id="ARBA00022801"/>
    </source>
</evidence>
<dbReference type="PANTHER" id="PTHR42715:SF3">
    <property type="entry name" value="BETA-GLUCOSIDASE B-RELATED"/>
    <property type="match status" value="1"/>
</dbReference>
<dbReference type="Gene3D" id="2.60.40.10">
    <property type="entry name" value="Immunoglobulins"/>
    <property type="match status" value="1"/>
</dbReference>
<comment type="pathway">
    <text evidence="2 10">Glycan metabolism; cellulose degradation.</text>
</comment>
<dbReference type="InterPro" id="IPR036962">
    <property type="entry name" value="Glyco_hydro_3_N_sf"/>
</dbReference>
<keyword evidence="7 10" id="KW-0119">Carbohydrate metabolism</keyword>
<organism evidence="12 13">
    <name type="scientific">Polyplosphaeria fusca</name>
    <dbReference type="NCBI Taxonomy" id="682080"/>
    <lineage>
        <taxon>Eukaryota</taxon>
        <taxon>Fungi</taxon>
        <taxon>Dikarya</taxon>
        <taxon>Ascomycota</taxon>
        <taxon>Pezizomycotina</taxon>
        <taxon>Dothideomycetes</taxon>
        <taxon>Pleosporomycetidae</taxon>
        <taxon>Pleosporales</taxon>
        <taxon>Tetraplosphaeriaceae</taxon>
        <taxon>Polyplosphaeria</taxon>
    </lineage>
</organism>
<dbReference type="Gene3D" id="3.40.50.1700">
    <property type="entry name" value="Glycoside hydrolase family 3 C-terminal domain"/>
    <property type="match status" value="1"/>
</dbReference>
<dbReference type="SMART" id="SM01217">
    <property type="entry name" value="Fn3_like"/>
    <property type="match status" value="1"/>
</dbReference>
<dbReference type="GO" id="GO:0009251">
    <property type="term" value="P:glucan catabolic process"/>
    <property type="evidence" value="ECO:0007669"/>
    <property type="project" value="TreeGrafter"/>
</dbReference>
<evidence type="ECO:0000256" key="1">
    <source>
        <dbReference type="ARBA" id="ARBA00000448"/>
    </source>
</evidence>
<evidence type="ECO:0000313" key="12">
    <source>
        <dbReference type="EMBL" id="KAF2740495.1"/>
    </source>
</evidence>
<dbReference type="InterPro" id="IPR002772">
    <property type="entry name" value="Glyco_hydro_3_C"/>
</dbReference>
<reference evidence="12" key="1">
    <citation type="journal article" date="2020" name="Stud. Mycol.">
        <title>101 Dothideomycetes genomes: a test case for predicting lifestyles and emergence of pathogens.</title>
        <authorList>
            <person name="Haridas S."/>
            <person name="Albert R."/>
            <person name="Binder M."/>
            <person name="Bloem J."/>
            <person name="Labutti K."/>
            <person name="Salamov A."/>
            <person name="Andreopoulos B."/>
            <person name="Baker S."/>
            <person name="Barry K."/>
            <person name="Bills G."/>
            <person name="Bluhm B."/>
            <person name="Cannon C."/>
            <person name="Castanera R."/>
            <person name="Culley D."/>
            <person name="Daum C."/>
            <person name="Ezra D."/>
            <person name="Gonzalez J."/>
            <person name="Henrissat B."/>
            <person name="Kuo A."/>
            <person name="Liang C."/>
            <person name="Lipzen A."/>
            <person name="Lutzoni F."/>
            <person name="Magnuson J."/>
            <person name="Mondo S."/>
            <person name="Nolan M."/>
            <person name="Ohm R."/>
            <person name="Pangilinan J."/>
            <person name="Park H.-J."/>
            <person name="Ramirez L."/>
            <person name="Alfaro M."/>
            <person name="Sun H."/>
            <person name="Tritt A."/>
            <person name="Yoshinaga Y."/>
            <person name="Zwiers L.-H."/>
            <person name="Turgeon B."/>
            <person name="Goodwin S."/>
            <person name="Spatafora J."/>
            <person name="Crous P."/>
            <person name="Grigoriev I."/>
        </authorList>
    </citation>
    <scope>NUCLEOTIDE SEQUENCE</scope>
    <source>
        <strain evidence="12">CBS 125425</strain>
    </source>
</reference>
<dbReference type="InterPro" id="IPR017853">
    <property type="entry name" value="GH"/>
</dbReference>
<comment type="catalytic activity">
    <reaction evidence="1 10">
        <text>Hydrolysis of terminal, non-reducing beta-D-glucosyl residues with release of beta-D-glucose.</text>
        <dbReference type="EC" id="3.2.1.21"/>
    </reaction>
</comment>
<dbReference type="InterPro" id="IPR026891">
    <property type="entry name" value="Fn3-like"/>
</dbReference>
<proteinExistence type="inferred from homology"/>
<dbReference type="PANTHER" id="PTHR42715">
    <property type="entry name" value="BETA-GLUCOSIDASE"/>
    <property type="match status" value="1"/>
</dbReference>
<dbReference type="Proteomes" id="UP000799444">
    <property type="component" value="Unassembled WGS sequence"/>
</dbReference>
<dbReference type="PRINTS" id="PR00133">
    <property type="entry name" value="GLHYDRLASE3"/>
</dbReference>
<dbReference type="InterPro" id="IPR037524">
    <property type="entry name" value="PA14/GLEYA"/>
</dbReference>
<feature type="domain" description="PA14" evidence="11">
    <location>
        <begin position="404"/>
        <end position="558"/>
    </location>
</feature>
<accession>A0A9P4R9E0</accession>
<comment type="similarity">
    <text evidence="3 10">Belongs to the glycosyl hydrolase 3 family.</text>
</comment>
<dbReference type="SUPFAM" id="SSF52279">
    <property type="entry name" value="Beta-D-glucan exohydrolase, C-terminal domain"/>
    <property type="match status" value="1"/>
</dbReference>
<dbReference type="GO" id="GO:0008422">
    <property type="term" value="F:beta-glucosidase activity"/>
    <property type="evidence" value="ECO:0007669"/>
    <property type="project" value="UniProtKB-EC"/>
</dbReference>
<dbReference type="InterPro" id="IPR013783">
    <property type="entry name" value="Ig-like_fold"/>
</dbReference>
<comment type="caution">
    <text evidence="12">The sequence shown here is derived from an EMBL/GenBank/DDBJ whole genome shotgun (WGS) entry which is preliminary data.</text>
</comment>
<dbReference type="SUPFAM" id="SSF51445">
    <property type="entry name" value="(Trans)glycosidases"/>
    <property type="match status" value="1"/>
</dbReference>